<dbReference type="GO" id="GO:0005886">
    <property type="term" value="C:plasma membrane"/>
    <property type="evidence" value="ECO:0007669"/>
    <property type="project" value="UniProtKB-SubCell"/>
</dbReference>
<evidence type="ECO:0000256" key="9">
    <source>
        <dbReference type="ARBA" id="ARBA00025772"/>
    </source>
</evidence>
<evidence type="ECO:0000256" key="7">
    <source>
        <dbReference type="ARBA" id="ARBA00022989"/>
    </source>
</evidence>
<accession>I4CWZ7</accession>
<dbReference type="HOGENOM" id="CLU_084761_5_2_6"/>
<dbReference type="eggNOG" id="COG4970">
    <property type="taxonomic scope" value="Bacteria"/>
</dbReference>
<dbReference type="PROSITE" id="PS00409">
    <property type="entry name" value="PROKAR_NTER_METHYL"/>
    <property type="match status" value="1"/>
</dbReference>
<keyword evidence="5" id="KW-0997">Cell inner membrane</keyword>
<dbReference type="SUPFAM" id="SSF54523">
    <property type="entry name" value="Pili subunits"/>
    <property type="match status" value="1"/>
</dbReference>
<evidence type="ECO:0000313" key="13">
    <source>
        <dbReference type="Proteomes" id="UP000006063"/>
    </source>
</evidence>
<gene>
    <name evidence="12" type="ORF">A458_16895</name>
</gene>
<dbReference type="RefSeq" id="WP_014821436.1">
    <property type="nucleotide sequence ID" value="NC_018028.1"/>
</dbReference>
<dbReference type="EMBL" id="CP003677">
    <property type="protein sequence ID" value="AFM34604.1"/>
    <property type="molecule type" value="Genomic_DNA"/>
</dbReference>
<evidence type="ECO:0000256" key="1">
    <source>
        <dbReference type="ARBA" id="ARBA00004377"/>
    </source>
</evidence>
<dbReference type="Proteomes" id="UP000006063">
    <property type="component" value="Chromosome"/>
</dbReference>
<dbReference type="InterPro" id="IPR045584">
    <property type="entry name" value="Pilin-like"/>
</dbReference>
<keyword evidence="3" id="KW-1003">Cell membrane</keyword>
<comment type="subcellular location">
    <subcellularLocation>
        <location evidence="1">Cell inner membrane</location>
        <topology evidence="1">Single-pass membrane protein</topology>
    </subcellularLocation>
</comment>
<organism evidence="12 13">
    <name type="scientific">Stutzerimonas stutzeri CCUG 29243</name>
    <dbReference type="NCBI Taxonomy" id="1196835"/>
    <lineage>
        <taxon>Bacteria</taxon>
        <taxon>Pseudomonadati</taxon>
        <taxon>Pseudomonadota</taxon>
        <taxon>Gammaproteobacteria</taxon>
        <taxon>Pseudomonadales</taxon>
        <taxon>Pseudomonadaceae</taxon>
        <taxon>Stutzerimonas</taxon>
    </lineage>
</organism>
<dbReference type="PATRIC" id="fig|1196835.3.peg.3402"/>
<dbReference type="KEGG" id="psc:A458_16895"/>
<evidence type="ECO:0000256" key="8">
    <source>
        <dbReference type="ARBA" id="ARBA00023136"/>
    </source>
</evidence>
<dbReference type="Gene3D" id="3.55.40.10">
    <property type="entry name" value="minor pseudopilin epsh domain"/>
    <property type="match status" value="1"/>
</dbReference>
<dbReference type="GO" id="GO:0015628">
    <property type="term" value="P:protein secretion by the type II secretion system"/>
    <property type="evidence" value="ECO:0007669"/>
    <property type="project" value="InterPro"/>
</dbReference>
<evidence type="ECO:0000256" key="6">
    <source>
        <dbReference type="ARBA" id="ARBA00022692"/>
    </source>
</evidence>
<dbReference type="InterPro" id="IPR022346">
    <property type="entry name" value="T2SS_GspH"/>
</dbReference>
<keyword evidence="4" id="KW-0488">Methylation</keyword>
<dbReference type="Pfam" id="PF12019">
    <property type="entry name" value="GspH"/>
    <property type="match status" value="1"/>
</dbReference>
<keyword evidence="8" id="KW-0472">Membrane</keyword>
<evidence type="ECO:0000256" key="3">
    <source>
        <dbReference type="ARBA" id="ARBA00022475"/>
    </source>
</evidence>
<evidence type="ECO:0000313" key="12">
    <source>
        <dbReference type="EMBL" id="AFM34604.1"/>
    </source>
</evidence>
<sequence>MSPRRDMQGFTLIEAMIVLVLLALIAGLAIPNLTRMTAIHQVEAQAQTLHSLLQFARSEAVVHRTSISLSNNADDWLVTHVEDNRVLRQETINPDQAAITSTLAAPITLTYRANGTADAADFIVCRNDEAEFAYQISVQRSGNARLLPRGKDASGQELQDCTP</sequence>
<dbReference type="InterPro" id="IPR012902">
    <property type="entry name" value="N_methyl_site"/>
</dbReference>
<dbReference type="Pfam" id="PF07963">
    <property type="entry name" value="N_methyl"/>
    <property type="match status" value="1"/>
</dbReference>
<proteinExistence type="inferred from homology"/>
<dbReference type="GO" id="GO:0015627">
    <property type="term" value="C:type II protein secretion system complex"/>
    <property type="evidence" value="ECO:0007669"/>
    <property type="project" value="InterPro"/>
</dbReference>
<evidence type="ECO:0000256" key="4">
    <source>
        <dbReference type="ARBA" id="ARBA00022481"/>
    </source>
</evidence>
<comment type="similarity">
    <text evidence="9">Belongs to the GSP H family.</text>
</comment>
<dbReference type="AlphaFoldDB" id="I4CWZ7"/>
<feature type="domain" description="General secretion pathway GspH" evidence="11">
    <location>
        <begin position="45"/>
        <end position="142"/>
    </location>
</feature>
<evidence type="ECO:0000256" key="2">
    <source>
        <dbReference type="ARBA" id="ARBA00021549"/>
    </source>
</evidence>
<dbReference type="NCBIfam" id="TIGR02532">
    <property type="entry name" value="IV_pilin_GFxxxE"/>
    <property type="match status" value="1"/>
</dbReference>
<keyword evidence="7" id="KW-1133">Transmembrane helix</keyword>
<evidence type="ECO:0000256" key="10">
    <source>
        <dbReference type="ARBA" id="ARBA00030775"/>
    </source>
</evidence>
<evidence type="ECO:0000259" key="11">
    <source>
        <dbReference type="Pfam" id="PF12019"/>
    </source>
</evidence>
<evidence type="ECO:0000256" key="5">
    <source>
        <dbReference type="ARBA" id="ARBA00022519"/>
    </source>
</evidence>
<protein>
    <recommendedName>
        <fullName evidence="2">Type II secretion system protein H</fullName>
    </recommendedName>
    <alternativeName>
        <fullName evidence="10">General secretion pathway protein H</fullName>
    </alternativeName>
</protein>
<name>I4CWZ7_STUST</name>
<keyword evidence="6" id="KW-0812">Transmembrane</keyword>
<reference evidence="12 13" key="1">
    <citation type="journal article" date="2012" name="J. Bacteriol.">
        <title>Complete Genome Sequence of the Naphthalene-Degrading Bacterium Pseudomonas stutzeri AN10 (CCUG 29243).</title>
        <authorList>
            <person name="Brunet-Galmes I."/>
            <person name="Busquets A."/>
            <person name="Pena A."/>
            <person name="Gomila M."/>
            <person name="Nogales B."/>
            <person name="Garcia-Valdes E."/>
            <person name="Lalucat J."/>
            <person name="Bennasar A."/>
            <person name="Bosch R."/>
        </authorList>
    </citation>
    <scope>NUCLEOTIDE SEQUENCE [LARGE SCALE GENOMIC DNA]</scope>
    <source>
        <strain evidence="12 13">CCUG 29243</strain>
    </source>
</reference>